<feature type="compositionally biased region" description="Basic and acidic residues" evidence="2">
    <location>
        <begin position="50"/>
        <end position="61"/>
    </location>
</feature>
<evidence type="ECO:0000256" key="2">
    <source>
        <dbReference type="SAM" id="MobiDB-lite"/>
    </source>
</evidence>
<evidence type="ECO:0000259" key="3">
    <source>
        <dbReference type="PROSITE" id="PS50011"/>
    </source>
</evidence>
<dbReference type="Gene3D" id="1.10.510.10">
    <property type="entry name" value="Transferase(Phosphotransferase) domain 1"/>
    <property type="match status" value="1"/>
</dbReference>
<dbReference type="InterPro" id="IPR000719">
    <property type="entry name" value="Prot_kinase_dom"/>
</dbReference>
<keyword evidence="4" id="KW-1185">Reference proteome</keyword>
<dbReference type="PROSITE" id="PS00108">
    <property type="entry name" value="PROTEIN_KINASE_ST"/>
    <property type="match status" value="1"/>
</dbReference>
<sequence length="390" mass="44431">MNGRKKSSAPKDGQPTPAAAAPPAPSTGNEKERLDQRLKKKIQAFRARKKEANNPDNDSQKKNSFSLRKKKTEGKGSNRTVEKEKTDSKKTRDETTVTTDDAIPAGTPAWKTKKVEELVKGDIIFGKRMSCRIADCICNEEHGRVFKAFSTKQTEGGPPPKKDKEDMFPLAIKTDIASGPMKKWFNTEKDVLLAISLLRPGSIAEHFPQIFDSGELYFFRYIMMSLHGPNLERIRRDILKSDFSIGTAVRVAYQILTTVMDLHLIGYLHRDLKPTNFVIGMDTGSEWYLRGTNLRTIYMVGFGTCVKKKLALEKTERRFVNPTFGSRKSHNLTHVLDKNDDIESWLFLAVELFKRGSLPWRRKTSHSEILIMKQKFFDEIGCAQTFEFFI</sequence>
<dbReference type="EC" id="2.7.11.1" evidence="1"/>
<dbReference type="GO" id="GO:0004674">
    <property type="term" value="F:protein serine/threonine kinase activity"/>
    <property type="evidence" value="ECO:0007669"/>
    <property type="project" value="UniProtKB-EC"/>
</dbReference>
<name>A0A914PHH0_9BILA</name>
<protein>
    <recommendedName>
        <fullName evidence="1">non-specific serine/threonine protein kinase</fullName>
        <ecNumber evidence="1">2.7.11.1</ecNumber>
    </recommendedName>
</protein>
<evidence type="ECO:0000256" key="1">
    <source>
        <dbReference type="ARBA" id="ARBA00012513"/>
    </source>
</evidence>
<dbReference type="GO" id="GO:0005524">
    <property type="term" value="F:ATP binding"/>
    <property type="evidence" value="ECO:0007669"/>
    <property type="project" value="InterPro"/>
</dbReference>
<dbReference type="AlphaFoldDB" id="A0A914PHH0"/>
<organism evidence="4 5">
    <name type="scientific">Panagrolaimus davidi</name>
    <dbReference type="NCBI Taxonomy" id="227884"/>
    <lineage>
        <taxon>Eukaryota</taxon>
        <taxon>Metazoa</taxon>
        <taxon>Ecdysozoa</taxon>
        <taxon>Nematoda</taxon>
        <taxon>Chromadorea</taxon>
        <taxon>Rhabditida</taxon>
        <taxon>Tylenchina</taxon>
        <taxon>Panagrolaimomorpha</taxon>
        <taxon>Panagrolaimoidea</taxon>
        <taxon>Panagrolaimidae</taxon>
        <taxon>Panagrolaimus</taxon>
    </lineage>
</organism>
<accession>A0A914PHH0</accession>
<dbReference type="WBParaSite" id="PDA_v2.g17274.t1">
    <property type="protein sequence ID" value="PDA_v2.g17274.t1"/>
    <property type="gene ID" value="PDA_v2.g17274"/>
</dbReference>
<dbReference type="InterPro" id="IPR050235">
    <property type="entry name" value="CK1_Ser-Thr_kinase"/>
</dbReference>
<dbReference type="PROSITE" id="PS50011">
    <property type="entry name" value="PROTEIN_KINASE_DOM"/>
    <property type="match status" value="1"/>
</dbReference>
<dbReference type="SUPFAM" id="SSF56112">
    <property type="entry name" value="Protein kinase-like (PK-like)"/>
    <property type="match status" value="1"/>
</dbReference>
<dbReference type="Proteomes" id="UP000887578">
    <property type="component" value="Unplaced"/>
</dbReference>
<dbReference type="PANTHER" id="PTHR11909">
    <property type="entry name" value="CASEIN KINASE-RELATED"/>
    <property type="match status" value="1"/>
</dbReference>
<evidence type="ECO:0000313" key="4">
    <source>
        <dbReference type="Proteomes" id="UP000887578"/>
    </source>
</evidence>
<proteinExistence type="predicted"/>
<feature type="compositionally biased region" description="Basic and acidic residues" evidence="2">
    <location>
        <begin position="73"/>
        <end position="95"/>
    </location>
</feature>
<dbReference type="InterPro" id="IPR008271">
    <property type="entry name" value="Ser/Thr_kinase_AS"/>
</dbReference>
<feature type="region of interest" description="Disordered" evidence="2">
    <location>
        <begin position="1"/>
        <end position="104"/>
    </location>
</feature>
<evidence type="ECO:0000313" key="5">
    <source>
        <dbReference type="WBParaSite" id="PDA_v2.g17274.t1"/>
    </source>
</evidence>
<feature type="domain" description="Protein kinase" evidence="3">
    <location>
        <begin position="131"/>
        <end position="390"/>
    </location>
</feature>
<reference evidence="5" key="1">
    <citation type="submission" date="2022-11" db="UniProtKB">
        <authorList>
            <consortium name="WormBaseParasite"/>
        </authorList>
    </citation>
    <scope>IDENTIFICATION</scope>
</reference>
<feature type="compositionally biased region" description="Basic residues" evidence="2">
    <location>
        <begin position="38"/>
        <end position="49"/>
    </location>
</feature>
<dbReference type="InterPro" id="IPR011009">
    <property type="entry name" value="Kinase-like_dom_sf"/>
</dbReference>